<dbReference type="RefSeq" id="XP_062780825.1">
    <property type="nucleotide sequence ID" value="XM_062924774.1"/>
</dbReference>
<dbReference type="AlphaFoldDB" id="A0AAX4IJJ3"/>
<keyword evidence="2" id="KW-1185">Reference proteome</keyword>
<evidence type="ECO:0000313" key="2">
    <source>
        <dbReference type="Proteomes" id="UP001322277"/>
    </source>
</evidence>
<evidence type="ECO:0000313" key="1">
    <source>
        <dbReference type="EMBL" id="WQF83601.1"/>
    </source>
</evidence>
<organism evidence="1 2">
    <name type="scientific">Colletotrichum destructivum</name>
    <dbReference type="NCBI Taxonomy" id="34406"/>
    <lineage>
        <taxon>Eukaryota</taxon>
        <taxon>Fungi</taxon>
        <taxon>Dikarya</taxon>
        <taxon>Ascomycota</taxon>
        <taxon>Pezizomycotina</taxon>
        <taxon>Sordariomycetes</taxon>
        <taxon>Hypocreomycetidae</taxon>
        <taxon>Glomerellales</taxon>
        <taxon>Glomerellaceae</taxon>
        <taxon>Colletotrichum</taxon>
        <taxon>Colletotrichum destructivum species complex</taxon>
    </lineage>
</organism>
<name>A0AAX4IJJ3_9PEZI</name>
<proteinExistence type="predicted"/>
<accession>A0AAX4IJJ3</accession>
<dbReference type="Proteomes" id="UP001322277">
    <property type="component" value="Chromosome 5"/>
</dbReference>
<dbReference type="GeneID" id="87945118"/>
<reference evidence="2" key="1">
    <citation type="journal article" date="2023" name="bioRxiv">
        <title>Complete genome of the Medicago anthracnose fungus, Colletotrichum destructivum, reveals a mini-chromosome-like region within a core chromosome.</title>
        <authorList>
            <person name="Lapalu N."/>
            <person name="Simon A."/>
            <person name="Lu A."/>
            <person name="Plaumann P.-L."/>
            <person name="Amselem J."/>
            <person name="Pigne S."/>
            <person name="Auger A."/>
            <person name="Koch C."/>
            <person name="Dallery J.-F."/>
            <person name="O'Connell R.J."/>
        </authorList>
    </citation>
    <scope>NUCLEOTIDE SEQUENCE [LARGE SCALE GENOMIC DNA]</scope>
    <source>
        <strain evidence="2">CBS 520.97</strain>
    </source>
</reference>
<dbReference type="EMBL" id="CP137309">
    <property type="protein sequence ID" value="WQF83601.1"/>
    <property type="molecule type" value="Genomic_DNA"/>
</dbReference>
<protein>
    <submittedName>
        <fullName evidence="1">Uncharacterized protein</fullName>
    </submittedName>
</protein>
<sequence length="170" mass="18905">MFQSVDLMRKTAMTPSSRIHRIIRDSIDLYSTNEHSKSIGDGCFKNRDKQGAFAKAVNRKILSLPMTDGSDEAYEFVDIQNEQCKWTNCGAPCSSGWALMKREDKGARRGEYMLGQKGCNGKATHAFRCPPSDKLPTCGWYDHNNGKCKPECPAGTGHVGGDKMYCNNRA</sequence>
<gene>
    <name evidence="1" type="ORF">CDEST_08615</name>
</gene>
<dbReference type="KEGG" id="cdet:87945118"/>